<evidence type="ECO:0000313" key="5">
    <source>
        <dbReference type="EMBL" id="SIN73566.1"/>
    </source>
</evidence>
<proteinExistence type="predicted"/>
<dbReference type="GO" id="GO:0006355">
    <property type="term" value="P:regulation of DNA-templated transcription"/>
    <property type="evidence" value="ECO:0007669"/>
    <property type="project" value="InterPro"/>
</dbReference>
<dbReference type="PANTHER" id="PTHR44688">
    <property type="entry name" value="DNA-BINDING TRANSCRIPTIONAL ACTIVATOR DEVR_DOSR"/>
    <property type="match status" value="1"/>
</dbReference>
<dbReference type="InterPro" id="IPR036388">
    <property type="entry name" value="WH-like_DNA-bd_sf"/>
</dbReference>
<dbReference type="AlphaFoldDB" id="A0A1N6DS12"/>
<keyword evidence="6" id="KW-1185">Reference proteome</keyword>
<dbReference type="Pfam" id="PF00196">
    <property type="entry name" value="GerE"/>
    <property type="match status" value="1"/>
</dbReference>
<accession>A0A1N6DS12</accession>
<dbReference type="STRING" id="536979.SAMN04488055_1033"/>
<organism evidence="5 6">
    <name type="scientific">Chitinophaga niabensis</name>
    <dbReference type="NCBI Taxonomy" id="536979"/>
    <lineage>
        <taxon>Bacteria</taxon>
        <taxon>Pseudomonadati</taxon>
        <taxon>Bacteroidota</taxon>
        <taxon>Chitinophagia</taxon>
        <taxon>Chitinophagales</taxon>
        <taxon>Chitinophagaceae</taxon>
        <taxon>Chitinophaga</taxon>
    </lineage>
</organism>
<keyword evidence="1" id="KW-0805">Transcription regulation</keyword>
<dbReference type="RefSeq" id="WP_074238213.1">
    <property type="nucleotide sequence ID" value="NZ_FSRA01000001.1"/>
</dbReference>
<evidence type="ECO:0000256" key="2">
    <source>
        <dbReference type="ARBA" id="ARBA00023125"/>
    </source>
</evidence>
<feature type="domain" description="HTH luxR-type" evidence="4">
    <location>
        <begin position="200"/>
        <end position="265"/>
    </location>
</feature>
<reference evidence="5 6" key="1">
    <citation type="submission" date="2016-11" db="EMBL/GenBank/DDBJ databases">
        <authorList>
            <person name="Jaros S."/>
            <person name="Januszkiewicz K."/>
            <person name="Wedrychowicz H."/>
        </authorList>
    </citation>
    <scope>NUCLEOTIDE SEQUENCE [LARGE SCALE GENOMIC DNA]</scope>
    <source>
        <strain evidence="5 6">DSM 24787</strain>
    </source>
</reference>
<dbReference type="SUPFAM" id="SSF55785">
    <property type="entry name" value="PYP-like sensor domain (PAS domain)"/>
    <property type="match status" value="1"/>
</dbReference>
<dbReference type="PRINTS" id="PR00038">
    <property type="entry name" value="HTHLUXR"/>
</dbReference>
<dbReference type="GO" id="GO:0003677">
    <property type="term" value="F:DNA binding"/>
    <property type="evidence" value="ECO:0007669"/>
    <property type="project" value="UniProtKB-KW"/>
</dbReference>
<dbReference type="InterPro" id="IPR035965">
    <property type="entry name" value="PAS-like_dom_sf"/>
</dbReference>
<dbReference type="Proteomes" id="UP000185003">
    <property type="component" value="Unassembled WGS sequence"/>
</dbReference>
<keyword evidence="2" id="KW-0238">DNA-binding</keyword>
<evidence type="ECO:0000259" key="4">
    <source>
        <dbReference type="PROSITE" id="PS50043"/>
    </source>
</evidence>
<dbReference type="CDD" id="cd06170">
    <property type="entry name" value="LuxR_C_like"/>
    <property type="match status" value="1"/>
</dbReference>
<name>A0A1N6DS12_9BACT</name>
<dbReference type="InterPro" id="IPR000792">
    <property type="entry name" value="Tscrpt_reg_LuxR_C"/>
</dbReference>
<dbReference type="OrthoDB" id="1727128at2"/>
<protein>
    <submittedName>
        <fullName evidence="5">Regulatory protein, luxR family</fullName>
    </submittedName>
</protein>
<evidence type="ECO:0000256" key="1">
    <source>
        <dbReference type="ARBA" id="ARBA00023015"/>
    </source>
</evidence>
<dbReference type="PROSITE" id="PS00622">
    <property type="entry name" value="HTH_LUXR_1"/>
    <property type="match status" value="1"/>
</dbReference>
<keyword evidence="3" id="KW-0804">Transcription</keyword>
<dbReference type="SMART" id="SM00421">
    <property type="entry name" value="HTH_LUXR"/>
    <property type="match status" value="1"/>
</dbReference>
<dbReference type="InterPro" id="IPR016032">
    <property type="entry name" value="Sig_transdc_resp-reg_C-effctor"/>
</dbReference>
<dbReference type="SUPFAM" id="SSF46894">
    <property type="entry name" value="C-terminal effector domain of the bipartite response regulators"/>
    <property type="match status" value="1"/>
</dbReference>
<evidence type="ECO:0000256" key="3">
    <source>
        <dbReference type="ARBA" id="ARBA00023163"/>
    </source>
</evidence>
<dbReference type="Gene3D" id="3.30.450.20">
    <property type="entry name" value="PAS domain"/>
    <property type="match status" value="1"/>
</dbReference>
<dbReference type="PANTHER" id="PTHR44688:SF16">
    <property type="entry name" value="DNA-BINDING TRANSCRIPTIONAL ACTIVATOR DEVR_DOSR"/>
    <property type="match status" value="1"/>
</dbReference>
<dbReference type="EMBL" id="FSRA01000001">
    <property type="protein sequence ID" value="SIN73566.1"/>
    <property type="molecule type" value="Genomic_DNA"/>
</dbReference>
<sequence length="267" mass="30544">MSKEVSRGGQFEQTFEGHLQSICYENDKINEPDVRAIVSGLDSFGAGILHTKPLFYVIDYTKARYCVMSGAVREITGEPPEAFLEGGIPKLLDVYNGEDFKVYNEHVFSTNMSFLRSQPVEDHQQFVFSYNFRVRHRNGHYVPIYQRGCYLTSPDTGLPLYSLGMVMNITPFKKDFLMHHTIEKASAAGCKMLAEYTYFPHEEDKLLTRRERQILQYMAEGWCSKQIADRIDIAENTIANHRKNMLRKTGARNVAELVAFACKSGLI</sequence>
<gene>
    <name evidence="5" type="ORF">SAMN04488055_1033</name>
</gene>
<evidence type="ECO:0000313" key="6">
    <source>
        <dbReference type="Proteomes" id="UP000185003"/>
    </source>
</evidence>
<dbReference type="Gene3D" id="1.10.10.10">
    <property type="entry name" value="Winged helix-like DNA-binding domain superfamily/Winged helix DNA-binding domain"/>
    <property type="match status" value="1"/>
</dbReference>
<dbReference type="PROSITE" id="PS50043">
    <property type="entry name" value="HTH_LUXR_2"/>
    <property type="match status" value="1"/>
</dbReference>